<dbReference type="PANTHER" id="PTHR36474:SF1">
    <property type="entry name" value="PROTEIN LIAT1"/>
    <property type="match status" value="1"/>
</dbReference>
<protein>
    <submittedName>
        <fullName evidence="2">Uncharacterized protein</fullName>
    </submittedName>
</protein>
<dbReference type="EMBL" id="CAWYQH010000068">
    <property type="protein sequence ID" value="CAK8680275.1"/>
    <property type="molecule type" value="Genomic_DNA"/>
</dbReference>
<gene>
    <name evidence="2" type="ORF">CVLEPA_LOCUS10547</name>
</gene>
<keyword evidence="3" id="KW-1185">Reference proteome</keyword>
<reference evidence="2 3" key="1">
    <citation type="submission" date="2024-02" db="EMBL/GenBank/DDBJ databases">
        <authorList>
            <person name="Daric V."/>
            <person name="Darras S."/>
        </authorList>
    </citation>
    <scope>NUCLEOTIDE SEQUENCE [LARGE SCALE GENOMIC DNA]</scope>
</reference>
<proteinExistence type="predicted"/>
<evidence type="ECO:0000313" key="3">
    <source>
        <dbReference type="Proteomes" id="UP001642483"/>
    </source>
</evidence>
<dbReference type="PANTHER" id="PTHR36474">
    <property type="entry name" value="PROTEIN LIAT1"/>
    <property type="match status" value="1"/>
</dbReference>
<comment type="caution">
    <text evidence="2">The sequence shown here is derived from an EMBL/GenBank/DDBJ whole genome shotgun (WGS) entry which is preliminary data.</text>
</comment>
<evidence type="ECO:0000313" key="2">
    <source>
        <dbReference type="EMBL" id="CAK8680275.1"/>
    </source>
</evidence>
<feature type="region of interest" description="Disordered" evidence="1">
    <location>
        <begin position="170"/>
        <end position="210"/>
    </location>
</feature>
<sequence>MESNAVGGRKAVSSSAVDKLKKKKKKKRKVKEGKRSSASSNSATGSPDSDGKGRLHKPRSALSCPPEINQISTRNTNRDINDVCQTFNESLRWLPIISSYSTTFPPSTSTSKIYGPTLSRLNSNSWKETKEEEEERVAVYKMNRRKRYLAAQQALLDLYPDANVYAVEEPSKTEGRRLPTSTSLYSSASAEPKDSIKNKTSSSSFELAVPALSTHKEGSLTKVS</sequence>
<feature type="compositionally biased region" description="Low complexity" evidence="1">
    <location>
        <begin position="36"/>
        <end position="48"/>
    </location>
</feature>
<name>A0ABP0FKT8_CLALP</name>
<feature type="compositionally biased region" description="Basic residues" evidence="1">
    <location>
        <begin position="20"/>
        <end position="32"/>
    </location>
</feature>
<evidence type="ECO:0000256" key="1">
    <source>
        <dbReference type="SAM" id="MobiDB-lite"/>
    </source>
</evidence>
<feature type="region of interest" description="Disordered" evidence="1">
    <location>
        <begin position="1"/>
        <end position="75"/>
    </location>
</feature>
<dbReference type="InterPro" id="IPR038794">
    <property type="entry name" value="LIAT1"/>
</dbReference>
<feature type="compositionally biased region" description="Polar residues" evidence="1">
    <location>
        <begin position="179"/>
        <end position="189"/>
    </location>
</feature>
<dbReference type="Proteomes" id="UP001642483">
    <property type="component" value="Unassembled WGS sequence"/>
</dbReference>
<organism evidence="2 3">
    <name type="scientific">Clavelina lepadiformis</name>
    <name type="common">Light-bulb sea squirt</name>
    <name type="synonym">Ascidia lepadiformis</name>
    <dbReference type="NCBI Taxonomy" id="159417"/>
    <lineage>
        <taxon>Eukaryota</taxon>
        <taxon>Metazoa</taxon>
        <taxon>Chordata</taxon>
        <taxon>Tunicata</taxon>
        <taxon>Ascidiacea</taxon>
        <taxon>Aplousobranchia</taxon>
        <taxon>Clavelinidae</taxon>
        <taxon>Clavelina</taxon>
    </lineage>
</organism>
<accession>A0ABP0FKT8</accession>